<dbReference type="AlphaFoldDB" id="A0A6L6VGA4"/>
<dbReference type="GO" id="GO:0005886">
    <property type="term" value="C:plasma membrane"/>
    <property type="evidence" value="ECO:0007669"/>
    <property type="project" value="UniProtKB-SubCell"/>
</dbReference>
<sequence length="429" mass="45151">MIRFILADLRRLWAGALVVCLLVALSTALGVTVTLQERALRLGSARAADKFDLVIGAAGSETQLVLSSVFLQPSPLPLVPGAVLATLQADPRVEWAAPVAFGDSFSGYPIVGTTTRLITATTPGFAEGQMFAHEGEAVVGADVALKSGDTVKPMHGTAAEGGHTHGELAYHVVGRLKATGTAWDRAILVPVQAVWHIHGLGEEHEEHDADEAAADKAADKGEAGHGEDHDEHDHHGHIDPDAALSEQFSATDPGVPAILVKPKTIAAAYKLRQDYRNDRTLGVFPGEVLTRLYATLGDAKLVLSFVAIGAQALVAGALLLVTVVHIGQRRKQIGALRAFGAPRSSVFLIVWCELFSLFLGGIGLGVAAGYAAARIISQTVKTSNGFDLPVEFASQDGLQICLMLVFAGLLSALPAWLAYRQSPVAALRS</sequence>
<keyword evidence="4 7" id="KW-1133">Transmembrane helix</keyword>
<evidence type="ECO:0000256" key="7">
    <source>
        <dbReference type="SAM" id="Phobius"/>
    </source>
</evidence>
<dbReference type="Pfam" id="PF02687">
    <property type="entry name" value="FtsX"/>
    <property type="match status" value="1"/>
</dbReference>
<feature type="compositionally biased region" description="Basic and acidic residues" evidence="6">
    <location>
        <begin position="213"/>
        <end position="239"/>
    </location>
</feature>
<feature type="region of interest" description="Disordered" evidence="6">
    <location>
        <begin position="203"/>
        <end position="239"/>
    </location>
</feature>
<feature type="transmembrane region" description="Helical" evidence="7">
    <location>
        <begin position="301"/>
        <end position="326"/>
    </location>
</feature>
<dbReference type="InterPro" id="IPR003838">
    <property type="entry name" value="ABC3_permease_C"/>
</dbReference>
<evidence type="ECO:0000313" key="10">
    <source>
        <dbReference type="Proteomes" id="UP000477951"/>
    </source>
</evidence>
<dbReference type="EMBL" id="WPHR01000021">
    <property type="protein sequence ID" value="MUZ74940.1"/>
    <property type="molecule type" value="Genomic_DNA"/>
</dbReference>
<dbReference type="InterPro" id="IPR051125">
    <property type="entry name" value="ABC-4/HrtB_transporter"/>
</dbReference>
<dbReference type="PANTHER" id="PTHR43738">
    <property type="entry name" value="ABC TRANSPORTER, MEMBRANE PROTEIN"/>
    <property type="match status" value="1"/>
</dbReference>
<organism evidence="9 10">
    <name type="scientific">Agrobacterium vitis</name>
    <name type="common">Rhizobium vitis</name>
    <dbReference type="NCBI Taxonomy" id="373"/>
    <lineage>
        <taxon>Bacteria</taxon>
        <taxon>Pseudomonadati</taxon>
        <taxon>Pseudomonadota</taxon>
        <taxon>Alphaproteobacteria</taxon>
        <taxon>Hyphomicrobiales</taxon>
        <taxon>Rhizobiaceae</taxon>
        <taxon>Rhizobium/Agrobacterium group</taxon>
        <taxon>Agrobacterium</taxon>
    </lineage>
</organism>
<proteinExistence type="predicted"/>
<feature type="transmembrane region" description="Helical" evidence="7">
    <location>
        <begin position="346"/>
        <end position="377"/>
    </location>
</feature>
<keyword evidence="3 7" id="KW-0812">Transmembrane</keyword>
<comment type="subcellular location">
    <subcellularLocation>
        <location evidence="1">Cell membrane</location>
        <topology evidence="1">Multi-pass membrane protein</topology>
    </subcellularLocation>
</comment>
<feature type="transmembrane region" description="Helical" evidence="7">
    <location>
        <begin position="397"/>
        <end position="419"/>
    </location>
</feature>
<evidence type="ECO:0000256" key="2">
    <source>
        <dbReference type="ARBA" id="ARBA00022475"/>
    </source>
</evidence>
<evidence type="ECO:0000256" key="6">
    <source>
        <dbReference type="SAM" id="MobiDB-lite"/>
    </source>
</evidence>
<evidence type="ECO:0000256" key="3">
    <source>
        <dbReference type="ARBA" id="ARBA00022692"/>
    </source>
</evidence>
<reference evidence="9 10" key="1">
    <citation type="submission" date="2019-12" db="EMBL/GenBank/DDBJ databases">
        <title>Whole-genome sequencing of Allorhizobium vitis.</title>
        <authorList>
            <person name="Gan H.M."/>
            <person name="Szegedi E."/>
            <person name="Burr T."/>
            <person name="Savka M.A."/>
        </authorList>
    </citation>
    <scope>NUCLEOTIDE SEQUENCE [LARGE SCALE GENOMIC DNA]</scope>
    <source>
        <strain evidence="9 10">CG516</strain>
    </source>
</reference>
<dbReference type="RefSeq" id="WP_156615812.1">
    <property type="nucleotide sequence ID" value="NZ_WPHR01000021.1"/>
</dbReference>
<gene>
    <name evidence="9" type="ORF">GOZ90_19815</name>
</gene>
<evidence type="ECO:0000256" key="5">
    <source>
        <dbReference type="ARBA" id="ARBA00023136"/>
    </source>
</evidence>
<evidence type="ECO:0000259" key="8">
    <source>
        <dbReference type="Pfam" id="PF02687"/>
    </source>
</evidence>
<name>A0A6L6VGA4_AGRVI</name>
<evidence type="ECO:0000313" key="9">
    <source>
        <dbReference type="EMBL" id="MUZ74940.1"/>
    </source>
</evidence>
<accession>A0A6L6VGA4</accession>
<dbReference type="Proteomes" id="UP000477951">
    <property type="component" value="Unassembled WGS sequence"/>
</dbReference>
<comment type="caution">
    <text evidence="9">The sequence shown here is derived from an EMBL/GenBank/DDBJ whole genome shotgun (WGS) entry which is preliminary data.</text>
</comment>
<feature type="domain" description="ABC3 transporter permease C-terminal" evidence="8">
    <location>
        <begin position="306"/>
        <end position="422"/>
    </location>
</feature>
<evidence type="ECO:0000256" key="1">
    <source>
        <dbReference type="ARBA" id="ARBA00004651"/>
    </source>
</evidence>
<protein>
    <submittedName>
        <fullName evidence="9">FtsX-like permease family protein</fullName>
    </submittedName>
</protein>
<keyword evidence="2" id="KW-1003">Cell membrane</keyword>
<keyword evidence="5 7" id="KW-0472">Membrane</keyword>
<dbReference type="PANTHER" id="PTHR43738:SF2">
    <property type="entry name" value="ABC TRANSPORTER PERMEASE"/>
    <property type="match status" value="1"/>
</dbReference>
<evidence type="ECO:0000256" key="4">
    <source>
        <dbReference type="ARBA" id="ARBA00022989"/>
    </source>
</evidence>